<accession>A0A5D9CCZ2</accession>
<reference evidence="2 3" key="1">
    <citation type="submission" date="2019-08" db="EMBL/GenBank/DDBJ databases">
        <authorList>
            <person name="Wang G."/>
            <person name="Xu Z."/>
        </authorList>
    </citation>
    <scope>NUCLEOTIDE SEQUENCE [LARGE SCALE GENOMIC DNA]</scope>
    <source>
        <strain evidence="2 3">ZX</strain>
    </source>
</reference>
<comment type="caution">
    <text evidence="2">The sequence shown here is derived from an EMBL/GenBank/DDBJ whole genome shotgun (WGS) entry which is preliminary data.</text>
</comment>
<dbReference type="EMBL" id="VTOU01000001">
    <property type="protein sequence ID" value="TZG28900.1"/>
    <property type="molecule type" value="Genomic_DNA"/>
</dbReference>
<organism evidence="2 3">
    <name type="scientific">Sphingomonas montanisoli</name>
    <dbReference type="NCBI Taxonomy" id="2606412"/>
    <lineage>
        <taxon>Bacteria</taxon>
        <taxon>Pseudomonadati</taxon>
        <taxon>Pseudomonadota</taxon>
        <taxon>Alphaproteobacteria</taxon>
        <taxon>Sphingomonadales</taxon>
        <taxon>Sphingomonadaceae</taxon>
        <taxon>Sphingomonas</taxon>
    </lineage>
</organism>
<dbReference type="InterPro" id="IPR037401">
    <property type="entry name" value="SnoaL-like"/>
</dbReference>
<dbReference type="AlphaFoldDB" id="A0A5D9CCZ2"/>
<evidence type="ECO:0000259" key="1">
    <source>
        <dbReference type="Pfam" id="PF13577"/>
    </source>
</evidence>
<evidence type="ECO:0000313" key="3">
    <source>
        <dbReference type="Proteomes" id="UP000322077"/>
    </source>
</evidence>
<name>A0A5D9CCZ2_9SPHN</name>
<feature type="domain" description="SnoaL-like" evidence="1">
    <location>
        <begin position="8"/>
        <end position="127"/>
    </location>
</feature>
<dbReference type="SUPFAM" id="SSF54427">
    <property type="entry name" value="NTF2-like"/>
    <property type="match status" value="1"/>
</dbReference>
<dbReference type="CDD" id="cd00531">
    <property type="entry name" value="NTF2_like"/>
    <property type="match status" value="1"/>
</dbReference>
<dbReference type="Pfam" id="PF13577">
    <property type="entry name" value="SnoaL_4"/>
    <property type="match status" value="1"/>
</dbReference>
<dbReference type="RefSeq" id="WP_149520565.1">
    <property type="nucleotide sequence ID" value="NZ_VTOU01000001.1"/>
</dbReference>
<gene>
    <name evidence="2" type="ORF">FYJ91_01780</name>
</gene>
<dbReference type="InterPro" id="IPR032710">
    <property type="entry name" value="NTF2-like_dom_sf"/>
</dbReference>
<proteinExistence type="predicted"/>
<evidence type="ECO:0000313" key="2">
    <source>
        <dbReference type="EMBL" id="TZG28900.1"/>
    </source>
</evidence>
<keyword evidence="3" id="KW-1185">Reference proteome</keyword>
<sequence>MTKVTTDDWVSISDHLGRYCWFVDEGMGEEWAALWEPEGVFIGVTPEPIKGRAALSFVSTSTYEQLKGRLRHIAANLHADYADGTRDIVHARYYNYVSRWDDTPGNFTFAICRMTLVRDGDGWLIRENNVELFAPPLQVAQ</sequence>
<protein>
    <submittedName>
        <fullName evidence="2">Nuclear transport factor 2 family protein</fullName>
    </submittedName>
</protein>
<dbReference type="Proteomes" id="UP000322077">
    <property type="component" value="Unassembled WGS sequence"/>
</dbReference>
<dbReference type="Gene3D" id="3.10.450.50">
    <property type="match status" value="1"/>
</dbReference>